<evidence type="ECO:0000256" key="1">
    <source>
        <dbReference type="SAM" id="MobiDB-lite"/>
    </source>
</evidence>
<comment type="caution">
    <text evidence="2">The sequence shown here is derived from an EMBL/GenBank/DDBJ whole genome shotgun (WGS) entry which is preliminary data.</text>
</comment>
<feature type="compositionally biased region" description="Basic and acidic residues" evidence="1">
    <location>
        <begin position="40"/>
        <end position="65"/>
    </location>
</feature>
<feature type="compositionally biased region" description="Basic and acidic residues" evidence="1">
    <location>
        <begin position="78"/>
        <end position="88"/>
    </location>
</feature>
<dbReference type="EMBL" id="JAFNEN010000058">
    <property type="protein sequence ID" value="KAG8197209.1"/>
    <property type="molecule type" value="Genomic_DNA"/>
</dbReference>
<sequence>MRIPRKKCGNELKISCRRSKREQREKEGEMGEETLFILNKRTDKKKDPAEEKKSHRSSREKEREKKVKRKEVPSYSRRALEENQAVEK</sequence>
<evidence type="ECO:0000313" key="3">
    <source>
        <dbReference type="Proteomes" id="UP000827092"/>
    </source>
</evidence>
<name>A0AAV6VKV7_9ARAC</name>
<reference evidence="2 3" key="1">
    <citation type="journal article" date="2022" name="Nat. Ecol. Evol.">
        <title>A masculinizing supergene underlies an exaggerated male reproductive morph in a spider.</title>
        <authorList>
            <person name="Hendrickx F."/>
            <person name="De Corte Z."/>
            <person name="Sonet G."/>
            <person name="Van Belleghem S.M."/>
            <person name="Kostlbacher S."/>
            <person name="Vangestel C."/>
        </authorList>
    </citation>
    <scope>NUCLEOTIDE SEQUENCE [LARGE SCALE GENOMIC DNA]</scope>
    <source>
        <strain evidence="2">W744_W776</strain>
    </source>
</reference>
<keyword evidence="3" id="KW-1185">Reference proteome</keyword>
<organism evidence="2 3">
    <name type="scientific">Oedothorax gibbosus</name>
    <dbReference type="NCBI Taxonomy" id="931172"/>
    <lineage>
        <taxon>Eukaryota</taxon>
        <taxon>Metazoa</taxon>
        <taxon>Ecdysozoa</taxon>
        <taxon>Arthropoda</taxon>
        <taxon>Chelicerata</taxon>
        <taxon>Arachnida</taxon>
        <taxon>Araneae</taxon>
        <taxon>Araneomorphae</taxon>
        <taxon>Entelegynae</taxon>
        <taxon>Araneoidea</taxon>
        <taxon>Linyphiidae</taxon>
        <taxon>Erigoninae</taxon>
        <taxon>Oedothorax</taxon>
    </lineage>
</organism>
<dbReference type="Proteomes" id="UP000827092">
    <property type="component" value="Unassembled WGS sequence"/>
</dbReference>
<dbReference type="AlphaFoldDB" id="A0AAV6VKV7"/>
<protein>
    <submittedName>
        <fullName evidence="2">Uncharacterized protein</fullName>
    </submittedName>
</protein>
<gene>
    <name evidence="2" type="ORF">JTE90_011364</name>
</gene>
<evidence type="ECO:0000313" key="2">
    <source>
        <dbReference type="EMBL" id="KAG8197209.1"/>
    </source>
</evidence>
<accession>A0AAV6VKV7</accession>
<proteinExistence type="predicted"/>
<feature type="region of interest" description="Disordered" evidence="1">
    <location>
        <begin position="18"/>
        <end position="88"/>
    </location>
</feature>